<comment type="subunit">
    <text evidence="1 8">Homodimer.</text>
</comment>
<dbReference type="Pfam" id="PF00709">
    <property type="entry name" value="Adenylsucc_synt"/>
    <property type="match status" value="1"/>
</dbReference>
<dbReference type="PANTHER" id="PTHR11846:SF0">
    <property type="entry name" value="ADENYLOSUCCINATE SYNTHETASE"/>
    <property type="match status" value="1"/>
</dbReference>
<protein>
    <recommendedName>
        <fullName evidence="8 9">Adenylosuccinate synthetase</fullName>
        <shortName evidence="8">AMPSase</shortName>
        <shortName evidence="8">AdSS</shortName>
        <ecNumber evidence="8 9">6.3.4.4</ecNumber>
    </recommendedName>
    <alternativeName>
        <fullName evidence="8">IMP--aspartate ligase</fullName>
    </alternativeName>
</protein>
<keyword evidence="7 8" id="KW-0342">GTP-binding</keyword>
<accession>A0A1F6LHE6</accession>
<feature type="binding site" evidence="8">
    <location>
        <position position="308"/>
    </location>
    <ligand>
        <name>GTP</name>
        <dbReference type="ChEBI" id="CHEBI:37565"/>
    </ligand>
</feature>
<dbReference type="UniPathway" id="UPA00075">
    <property type="reaction ID" value="UER00335"/>
</dbReference>
<evidence type="ECO:0000256" key="9">
    <source>
        <dbReference type="RuleBase" id="RU000520"/>
    </source>
</evidence>
<dbReference type="GO" id="GO:0005737">
    <property type="term" value="C:cytoplasm"/>
    <property type="evidence" value="ECO:0007669"/>
    <property type="project" value="UniProtKB-SubCell"/>
</dbReference>
<keyword evidence="6 8" id="KW-0460">Magnesium</keyword>
<dbReference type="Gene3D" id="3.40.440.10">
    <property type="entry name" value="Adenylosuccinate Synthetase, subunit A, domain 1"/>
    <property type="match status" value="1"/>
</dbReference>
<dbReference type="InterPro" id="IPR042110">
    <property type="entry name" value="Adenylosuccinate_synth_dom2"/>
</dbReference>
<keyword evidence="4 8" id="KW-0547">Nucleotide-binding</keyword>
<feature type="binding site" description="in other chain" evidence="8">
    <location>
        <position position="241"/>
    </location>
    <ligand>
        <name>IMP</name>
        <dbReference type="ChEBI" id="CHEBI:58053"/>
        <note>ligand shared between dimeric partners</note>
    </ligand>
</feature>
<dbReference type="EC" id="6.3.4.4" evidence="8 9"/>
<keyword evidence="8" id="KW-0963">Cytoplasm</keyword>
<feature type="binding site" description="in other chain" evidence="8">
    <location>
        <position position="130"/>
    </location>
    <ligand>
        <name>IMP</name>
        <dbReference type="ChEBI" id="CHEBI:58053"/>
        <note>ligand shared between dimeric partners</note>
    </ligand>
</feature>
<dbReference type="SUPFAM" id="SSF52540">
    <property type="entry name" value="P-loop containing nucleoside triphosphate hydrolases"/>
    <property type="match status" value="1"/>
</dbReference>
<sequence>MDKTQITIIVGSQWGDEGKGKITDYFAINADYVVRFQGGNNAGHTLIVNNETYKLHLIPSGILYPNVISIIGNGVVIDPKVLLQEIKNLKERGNKVNLKISERAHLIMPYHIAMDEALSGHQGELGAGSTKRGIAPVCADKAYRHGIRIGDILEPELFKIKLKKAYDFNIGIITKVFQSSFTQSIDEIYDEYLGYAKELKGYITDTELELHKAYKNGKNILYEGAQGMSLDLDHGMYPHTTSTNNIASYAGVGSGLSMYGVQTKIIGLVKAYVSRVGVSPFVTELEEEKAKELRDAGNEYGTTTGRPRRVGWLDLVQVRQSIRTSGITDIALTKLDILSNFEKIKVCIAYDIDGERVTEMPASLSKLRQAKPIYETFTSWEKITEEKSNEFIKNGYTALPEKMKEYIEFIEQEIECMVNIISFGPKRNQTIIK</sequence>
<dbReference type="FunFam" id="1.10.300.10:FF:000001">
    <property type="entry name" value="Adenylosuccinate synthetase"/>
    <property type="match status" value="1"/>
</dbReference>
<dbReference type="InterPro" id="IPR018220">
    <property type="entry name" value="Adenylosuccin_syn_GTP-bd"/>
</dbReference>
<dbReference type="InterPro" id="IPR042109">
    <property type="entry name" value="Adenylosuccinate_synth_dom1"/>
</dbReference>
<evidence type="ECO:0000256" key="2">
    <source>
        <dbReference type="ARBA" id="ARBA00022598"/>
    </source>
</evidence>
<evidence type="ECO:0000256" key="7">
    <source>
        <dbReference type="ARBA" id="ARBA00023134"/>
    </source>
</evidence>
<feature type="binding site" description="in other chain" evidence="8">
    <location>
        <position position="306"/>
    </location>
    <ligand>
        <name>IMP</name>
        <dbReference type="ChEBI" id="CHEBI:58053"/>
        <note>ligand shared between dimeric partners</note>
    </ligand>
</feature>
<organism evidence="10 11">
    <name type="scientific">Candidatus Magasanikbacteria bacterium RIFCSPHIGHO2_01_FULL_33_34</name>
    <dbReference type="NCBI Taxonomy" id="1798671"/>
    <lineage>
        <taxon>Bacteria</taxon>
        <taxon>Candidatus Magasanikiibacteriota</taxon>
    </lineage>
</organism>
<dbReference type="FunFam" id="3.90.170.10:FF:000001">
    <property type="entry name" value="Adenylosuccinate synthetase"/>
    <property type="match status" value="1"/>
</dbReference>
<feature type="binding site" evidence="8">
    <location>
        <begin position="43"/>
        <end position="45"/>
    </location>
    <ligand>
        <name>GTP</name>
        <dbReference type="ChEBI" id="CHEBI:37565"/>
    </ligand>
</feature>
<dbReference type="InterPro" id="IPR001114">
    <property type="entry name" value="Adenylosuccinate_synthetase"/>
</dbReference>
<evidence type="ECO:0000256" key="8">
    <source>
        <dbReference type="HAMAP-Rule" id="MF_00011"/>
    </source>
</evidence>
<dbReference type="GO" id="GO:0044208">
    <property type="term" value="P:'de novo' AMP biosynthetic process"/>
    <property type="evidence" value="ECO:0007669"/>
    <property type="project" value="UniProtKB-UniRule"/>
</dbReference>
<feature type="binding site" description="in other chain" evidence="8">
    <location>
        <position position="226"/>
    </location>
    <ligand>
        <name>IMP</name>
        <dbReference type="ChEBI" id="CHEBI:58053"/>
        <note>ligand shared between dimeric partners</note>
    </ligand>
</feature>
<dbReference type="InterPro" id="IPR027417">
    <property type="entry name" value="P-loop_NTPase"/>
</dbReference>
<feature type="binding site" evidence="8">
    <location>
        <position position="144"/>
    </location>
    <ligand>
        <name>IMP</name>
        <dbReference type="ChEBI" id="CHEBI:58053"/>
        <note>ligand shared between dimeric partners</note>
    </ligand>
</feature>
<dbReference type="PROSITE" id="PS01266">
    <property type="entry name" value="ADENYLOSUCCIN_SYN_1"/>
    <property type="match status" value="1"/>
</dbReference>
<evidence type="ECO:0000313" key="11">
    <source>
        <dbReference type="Proteomes" id="UP000177067"/>
    </source>
</evidence>
<evidence type="ECO:0000256" key="6">
    <source>
        <dbReference type="ARBA" id="ARBA00022842"/>
    </source>
</evidence>
<keyword evidence="2 8" id="KW-0436">Ligase</keyword>
<evidence type="ECO:0000256" key="3">
    <source>
        <dbReference type="ARBA" id="ARBA00022723"/>
    </source>
</evidence>
<evidence type="ECO:0000256" key="4">
    <source>
        <dbReference type="ARBA" id="ARBA00022741"/>
    </source>
</evidence>
<feature type="binding site" evidence="8">
    <location>
        <position position="43"/>
    </location>
    <ligand>
        <name>Mg(2+)</name>
        <dbReference type="ChEBI" id="CHEBI:18420"/>
    </ligand>
</feature>
<dbReference type="Proteomes" id="UP000177067">
    <property type="component" value="Unassembled WGS sequence"/>
</dbReference>
<comment type="catalytic activity">
    <reaction evidence="8 9">
        <text>IMP + L-aspartate + GTP = N(6)-(1,2-dicarboxyethyl)-AMP + GDP + phosphate + 2 H(+)</text>
        <dbReference type="Rhea" id="RHEA:15753"/>
        <dbReference type="ChEBI" id="CHEBI:15378"/>
        <dbReference type="ChEBI" id="CHEBI:29991"/>
        <dbReference type="ChEBI" id="CHEBI:37565"/>
        <dbReference type="ChEBI" id="CHEBI:43474"/>
        <dbReference type="ChEBI" id="CHEBI:57567"/>
        <dbReference type="ChEBI" id="CHEBI:58053"/>
        <dbReference type="ChEBI" id="CHEBI:58189"/>
        <dbReference type="EC" id="6.3.4.4"/>
    </reaction>
</comment>
<feature type="binding site" description="in other chain" evidence="8">
    <location>
        <begin position="41"/>
        <end position="44"/>
    </location>
    <ligand>
        <name>IMP</name>
        <dbReference type="ChEBI" id="CHEBI:58053"/>
        <note>ligand shared between dimeric partners</note>
    </ligand>
</feature>
<feature type="active site" description="Proton donor" evidence="8">
    <location>
        <position position="44"/>
    </location>
</feature>
<reference evidence="10 11" key="1">
    <citation type="journal article" date="2016" name="Nat. Commun.">
        <title>Thousands of microbial genomes shed light on interconnected biogeochemical processes in an aquifer system.</title>
        <authorList>
            <person name="Anantharaman K."/>
            <person name="Brown C.T."/>
            <person name="Hug L.A."/>
            <person name="Sharon I."/>
            <person name="Castelle C.J."/>
            <person name="Probst A.J."/>
            <person name="Thomas B.C."/>
            <person name="Singh A."/>
            <person name="Wilkins M.J."/>
            <person name="Karaoz U."/>
            <person name="Brodie E.L."/>
            <person name="Williams K.H."/>
            <person name="Hubbard S.S."/>
            <person name="Banfield J.F."/>
        </authorList>
    </citation>
    <scope>NUCLEOTIDE SEQUENCE [LARGE SCALE GENOMIC DNA]</scope>
</reference>
<feature type="binding site" evidence="8">
    <location>
        <begin position="422"/>
        <end position="424"/>
    </location>
    <ligand>
        <name>GTP</name>
        <dbReference type="ChEBI" id="CHEBI:37565"/>
    </ligand>
</feature>
<evidence type="ECO:0000256" key="5">
    <source>
        <dbReference type="ARBA" id="ARBA00022755"/>
    </source>
</evidence>
<gene>
    <name evidence="8" type="primary">purA</name>
    <name evidence="10" type="ORF">A2725_03810</name>
</gene>
<feature type="binding site" evidence="8">
    <location>
        <begin position="334"/>
        <end position="336"/>
    </location>
    <ligand>
        <name>GTP</name>
        <dbReference type="ChEBI" id="CHEBI:37565"/>
    </ligand>
</feature>
<dbReference type="PANTHER" id="PTHR11846">
    <property type="entry name" value="ADENYLOSUCCINATE SYNTHETASE"/>
    <property type="match status" value="1"/>
</dbReference>
<feature type="binding site" description="in other chain" evidence="8">
    <location>
        <begin position="16"/>
        <end position="19"/>
    </location>
    <ligand>
        <name>IMP</name>
        <dbReference type="ChEBI" id="CHEBI:58053"/>
        <note>ligand shared between dimeric partners</note>
    </ligand>
</feature>
<dbReference type="GO" id="GO:0004019">
    <property type="term" value="F:adenylosuccinate synthase activity"/>
    <property type="evidence" value="ECO:0007669"/>
    <property type="project" value="UniProtKB-UniRule"/>
</dbReference>
<evidence type="ECO:0000256" key="1">
    <source>
        <dbReference type="ARBA" id="ARBA00011738"/>
    </source>
</evidence>
<dbReference type="GO" id="GO:0000287">
    <property type="term" value="F:magnesium ion binding"/>
    <property type="evidence" value="ECO:0007669"/>
    <property type="project" value="UniProtKB-UniRule"/>
</dbReference>
<comment type="similarity">
    <text evidence="8 9">Belongs to the adenylosuccinate synthetase family.</text>
</comment>
<comment type="caution">
    <text evidence="10">The sequence shown here is derived from an EMBL/GenBank/DDBJ whole genome shotgun (WGS) entry which is preliminary data.</text>
</comment>
<name>A0A1F6LHE6_9BACT</name>
<dbReference type="GO" id="GO:0046040">
    <property type="term" value="P:IMP metabolic process"/>
    <property type="evidence" value="ECO:0007669"/>
    <property type="project" value="TreeGrafter"/>
</dbReference>
<dbReference type="CDD" id="cd03108">
    <property type="entry name" value="AdSS"/>
    <property type="match status" value="1"/>
</dbReference>
<comment type="pathway">
    <text evidence="8 9">Purine metabolism; AMP biosynthesis via de novo pathway; AMP from IMP: step 1/2.</text>
</comment>
<dbReference type="GO" id="GO:0005525">
    <property type="term" value="F:GTP binding"/>
    <property type="evidence" value="ECO:0007669"/>
    <property type="project" value="UniProtKB-UniRule"/>
</dbReference>
<comment type="function">
    <text evidence="8">Plays an important role in the de novo pathway of purine nucleotide biosynthesis. Catalyzes the first committed step in the biosynthesis of AMP from IMP.</text>
</comment>
<feature type="active site" description="Proton acceptor" evidence="8">
    <location>
        <position position="16"/>
    </location>
</feature>
<dbReference type="NCBIfam" id="TIGR00184">
    <property type="entry name" value="purA"/>
    <property type="match status" value="1"/>
</dbReference>
<feature type="binding site" evidence="8">
    <location>
        <position position="16"/>
    </location>
    <ligand>
        <name>Mg(2+)</name>
        <dbReference type="ChEBI" id="CHEBI:18420"/>
    </ligand>
</feature>
<comment type="subcellular location">
    <subcellularLocation>
        <location evidence="8">Cytoplasm</location>
    </subcellularLocation>
</comment>
<keyword evidence="3 8" id="KW-0479">Metal-binding</keyword>
<dbReference type="SMART" id="SM00788">
    <property type="entry name" value="Adenylsucc_synt"/>
    <property type="match status" value="1"/>
</dbReference>
<comment type="cofactor">
    <cofactor evidence="8">
        <name>Mg(2+)</name>
        <dbReference type="ChEBI" id="CHEBI:18420"/>
    </cofactor>
    <text evidence="8">Binds 1 Mg(2+) ion per subunit.</text>
</comment>
<dbReference type="NCBIfam" id="NF002223">
    <property type="entry name" value="PRK01117.1"/>
    <property type="match status" value="1"/>
</dbReference>
<evidence type="ECO:0000313" key="10">
    <source>
        <dbReference type="EMBL" id="OGH58848.1"/>
    </source>
</evidence>
<feature type="binding site" evidence="8">
    <location>
        <begin position="302"/>
        <end position="308"/>
    </location>
    <ligand>
        <name>substrate</name>
    </ligand>
</feature>
<feature type="binding site" evidence="8">
    <location>
        <begin position="15"/>
        <end position="21"/>
    </location>
    <ligand>
        <name>GTP</name>
        <dbReference type="ChEBI" id="CHEBI:37565"/>
    </ligand>
</feature>
<dbReference type="HAMAP" id="MF_00011">
    <property type="entry name" value="Adenylosucc_synth"/>
    <property type="match status" value="1"/>
</dbReference>
<keyword evidence="5 8" id="KW-0658">Purine biosynthesis</keyword>
<proteinExistence type="inferred from homology"/>
<dbReference type="EMBL" id="MFPS01000008">
    <property type="protein sequence ID" value="OGH58848.1"/>
    <property type="molecule type" value="Genomic_DNA"/>
</dbReference>
<dbReference type="InterPro" id="IPR042111">
    <property type="entry name" value="Adenylosuccinate_synth_dom3"/>
</dbReference>
<dbReference type="Gene3D" id="3.90.170.10">
    <property type="entry name" value="Adenylosuccinate Synthetase, subunit A, domain 3"/>
    <property type="match status" value="1"/>
</dbReference>
<dbReference type="Gene3D" id="1.10.300.10">
    <property type="entry name" value="Adenylosuccinate Synthetase, subunit A, domain 2"/>
    <property type="match status" value="1"/>
</dbReference>
<dbReference type="AlphaFoldDB" id="A0A1F6LHE6"/>